<accession>A0A1Z2XPJ1</accession>
<feature type="region of interest" description="Disordered" evidence="1">
    <location>
        <begin position="78"/>
        <end position="102"/>
    </location>
</feature>
<dbReference type="EMBL" id="CP021422">
    <property type="protein sequence ID" value="ASB40324.1"/>
    <property type="molecule type" value="Genomic_DNA"/>
</dbReference>
<feature type="region of interest" description="Disordered" evidence="1">
    <location>
        <begin position="1"/>
        <end position="23"/>
    </location>
</feature>
<organism evidence="3 5">
    <name type="scientific">Acutalibacter muris</name>
    <dbReference type="NCBI Taxonomy" id="1796620"/>
    <lineage>
        <taxon>Bacteria</taxon>
        <taxon>Bacillati</taxon>
        <taxon>Bacillota</taxon>
        <taxon>Clostridia</taxon>
        <taxon>Eubacteriales</taxon>
        <taxon>Acutalibacteraceae</taxon>
        <taxon>Acutalibacter</taxon>
    </lineage>
</organism>
<dbReference type="AlphaFoldDB" id="A0A1Z2XPJ1"/>
<evidence type="ECO:0000313" key="4">
    <source>
        <dbReference type="Proteomes" id="UP000196710"/>
    </source>
</evidence>
<dbReference type="InterPro" id="IPR024997">
    <property type="entry name" value="DUF3892"/>
</dbReference>
<gene>
    <name evidence="2" type="ORF">ADH66_06405</name>
    <name evidence="3" type="ORF">I5Q82_16505</name>
</gene>
<evidence type="ECO:0000313" key="2">
    <source>
        <dbReference type="EMBL" id="ASB40324.1"/>
    </source>
</evidence>
<evidence type="ECO:0000313" key="5">
    <source>
        <dbReference type="Proteomes" id="UP000596035"/>
    </source>
</evidence>
<sequence>MSHHSEGRIGNLPANINIMNPVPNKDAKSITQLVRKNGKIAGYRLSDGTVLSKREGVALAKQGGIRGVAIASRNGSEYLRSLPDGDESNNLGDLPSAPGNFE</sequence>
<dbReference type="Proteomes" id="UP000596035">
    <property type="component" value="Chromosome"/>
</dbReference>
<dbReference type="KEGG" id="amur:ADH66_06405"/>
<evidence type="ECO:0000256" key="1">
    <source>
        <dbReference type="SAM" id="MobiDB-lite"/>
    </source>
</evidence>
<reference evidence="4" key="2">
    <citation type="submission" date="2017-05" db="EMBL/GenBank/DDBJ databases">
        <title>Improved OligoMM genomes.</title>
        <authorList>
            <person name="Garzetti D."/>
        </authorList>
    </citation>
    <scope>NUCLEOTIDE SEQUENCE [LARGE SCALE GENOMIC DNA]</scope>
    <source>
        <strain evidence="4">KB18</strain>
    </source>
</reference>
<reference evidence="2" key="1">
    <citation type="journal article" date="2017" name="Genome Announc.">
        <title>High-Quality Whole-Genome Sequences of the Oligo-Mouse-Microbiota Bacterial Community.</title>
        <authorList>
            <person name="Garzetti D."/>
            <person name="Brugiroux S."/>
            <person name="Bunk B."/>
            <person name="Pukall R."/>
            <person name="McCoy K.D."/>
            <person name="Macpherson A.J."/>
            <person name="Stecher B."/>
        </authorList>
    </citation>
    <scope>NUCLEOTIDE SEQUENCE</scope>
    <source>
        <strain evidence="2">KB18</strain>
    </source>
</reference>
<dbReference type="EMBL" id="CP065321">
    <property type="protein sequence ID" value="QQR29616.1"/>
    <property type="molecule type" value="Genomic_DNA"/>
</dbReference>
<dbReference type="RefSeq" id="WP_066534208.1">
    <property type="nucleotide sequence ID" value="NZ_CAPVCI010000040.1"/>
</dbReference>
<name>A0A1Z2XPJ1_9FIRM</name>
<keyword evidence="4" id="KW-1185">Reference proteome</keyword>
<dbReference type="Pfam" id="PF13031">
    <property type="entry name" value="DUF3892"/>
    <property type="match status" value="1"/>
</dbReference>
<protein>
    <submittedName>
        <fullName evidence="3">DUF3892 domain-containing protein</fullName>
    </submittedName>
</protein>
<reference evidence="3 5" key="3">
    <citation type="submission" date="2020-11" db="EMBL/GenBank/DDBJ databases">
        <title>Closed and high quality bacterial genomes of the OMM12 community.</title>
        <authorList>
            <person name="Marbouty M."/>
            <person name="Lamy-Besnier Q."/>
            <person name="Debarbieux L."/>
            <person name="Koszul R."/>
        </authorList>
    </citation>
    <scope>NUCLEOTIDE SEQUENCE [LARGE SCALE GENOMIC DNA]</scope>
    <source>
        <strain evidence="3 5">KB18</strain>
    </source>
</reference>
<dbReference type="Proteomes" id="UP000196710">
    <property type="component" value="Chromosome"/>
</dbReference>
<evidence type="ECO:0000313" key="3">
    <source>
        <dbReference type="EMBL" id="QQR29616.1"/>
    </source>
</evidence>
<proteinExistence type="predicted"/>